<evidence type="ECO:0000313" key="3">
    <source>
        <dbReference type="Proteomes" id="UP000005239"/>
    </source>
</evidence>
<proteinExistence type="predicted"/>
<reference evidence="2" key="2">
    <citation type="submission" date="2022-06" db="UniProtKB">
        <authorList>
            <consortium name="EnsemblMetazoa"/>
        </authorList>
    </citation>
    <scope>IDENTIFICATION</scope>
    <source>
        <strain evidence="2">PS312</strain>
    </source>
</reference>
<dbReference type="Proteomes" id="UP000005239">
    <property type="component" value="Unassembled WGS sequence"/>
</dbReference>
<dbReference type="AlphaFoldDB" id="A0A2A6D299"/>
<dbReference type="EnsemblMetazoa" id="PPA04440.1">
    <property type="protein sequence ID" value="PPA04440.1"/>
    <property type="gene ID" value="WBGene00093994"/>
</dbReference>
<accession>A0A8R1U6E1</accession>
<gene>
    <name evidence="2" type="primary">WBGene00093994</name>
</gene>
<feature type="region of interest" description="Disordered" evidence="1">
    <location>
        <begin position="251"/>
        <end position="292"/>
    </location>
</feature>
<protein>
    <submittedName>
        <fullName evidence="2">Uncharacterized protein</fullName>
    </submittedName>
</protein>
<sequence length="292" mass="33298">MVDLFLTNWQCYECLICGAAKAHAHMGIDACGVFYSANRSRRMREDRRNGTQLCPNMIIRQVCLIILFVVRCSNSILIGECIGPRQALERHLSKSDKTVMYNIVYGQFHGKNAQEVMRYVLTFVRSRLSEEQWDSLLPEIRSHEMRHPACSTYAQLLPKELYRRLLLQTWDAAEAGAPLATIRSIVNRIVADAVRRGLLSPDAAASLTVPPGTKYDGYVAKLIPKLPEPKPIPPIDQLPWYTSANALLDRRDWMEEDETDPRTTERPERRFKMIPLPPAQPLRGHFVHDSSA</sequence>
<feature type="compositionally biased region" description="Basic and acidic residues" evidence="1">
    <location>
        <begin position="260"/>
        <end position="271"/>
    </location>
</feature>
<reference evidence="3" key="1">
    <citation type="journal article" date="2008" name="Nat. Genet.">
        <title>The Pristionchus pacificus genome provides a unique perspective on nematode lifestyle and parasitism.</title>
        <authorList>
            <person name="Dieterich C."/>
            <person name="Clifton S.W."/>
            <person name="Schuster L.N."/>
            <person name="Chinwalla A."/>
            <person name="Delehaunty K."/>
            <person name="Dinkelacker I."/>
            <person name="Fulton L."/>
            <person name="Fulton R."/>
            <person name="Godfrey J."/>
            <person name="Minx P."/>
            <person name="Mitreva M."/>
            <person name="Roeseler W."/>
            <person name="Tian H."/>
            <person name="Witte H."/>
            <person name="Yang S.P."/>
            <person name="Wilson R.K."/>
            <person name="Sommer R.J."/>
        </authorList>
    </citation>
    <scope>NUCLEOTIDE SEQUENCE [LARGE SCALE GENOMIC DNA]</scope>
    <source>
        <strain evidence="3">PS312</strain>
    </source>
</reference>
<organism evidence="2 3">
    <name type="scientific">Pristionchus pacificus</name>
    <name type="common">Parasitic nematode worm</name>
    <dbReference type="NCBI Taxonomy" id="54126"/>
    <lineage>
        <taxon>Eukaryota</taxon>
        <taxon>Metazoa</taxon>
        <taxon>Ecdysozoa</taxon>
        <taxon>Nematoda</taxon>
        <taxon>Chromadorea</taxon>
        <taxon>Rhabditida</taxon>
        <taxon>Rhabditina</taxon>
        <taxon>Diplogasteromorpha</taxon>
        <taxon>Diplogasteroidea</taxon>
        <taxon>Neodiplogasteridae</taxon>
        <taxon>Pristionchus</taxon>
    </lineage>
</organism>
<evidence type="ECO:0000256" key="1">
    <source>
        <dbReference type="SAM" id="MobiDB-lite"/>
    </source>
</evidence>
<dbReference type="OrthoDB" id="5858827at2759"/>
<accession>A0A2A6D299</accession>
<name>A0A2A6D299_PRIPA</name>
<evidence type="ECO:0000313" key="2">
    <source>
        <dbReference type="EnsemblMetazoa" id="PPA04440.1"/>
    </source>
</evidence>
<keyword evidence="3" id="KW-1185">Reference proteome</keyword>